<dbReference type="VEuPathDB" id="FungiDB:CDV56_108091"/>
<organism evidence="6 7">
    <name type="scientific">Aspergillus thermomutatus</name>
    <name type="common">Neosartorya pseudofischeri</name>
    <dbReference type="NCBI Taxonomy" id="41047"/>
    <lineage>
        <taxon>Eukaryota</taxon>
        <taxon>Fungi</taxon>
        <taxon>Dikarya</taxon>
        <taxon>Ascomycota</taxon>
        <taxon>Pezizomycotina</taxon>
        <taxon>Eurotiomycetes</taxon>
        <taxon>Eurotiomycetidae</taxon>
        <taxon>Eurotiales</taxon>
        <taxon>Aspergillaceae</taxon>
        <taxon>Aspergillus</taxon>
        <taxon>Aspergillus subgen. Fumigati</taxon>
    </lineage>
</organism>
<keyword evidence="5" id="KW-0539">Nucleus</keyword>
<dbReference type="GeneID" id="38130065"/>
<evidence type="ECO:0000256" key="5">
    <source>
        <dbReference type="ARBA" id="ARBA00023242"/>
    </source>
</evidence>
<comment type="subcellular location">
    <subcellularLocation>
        <location evidence="2">Cytoplasm</location>
    </subcellularLocation>
    <subcellularLocation>
        <location evidence="1">Nucleus</location>
    </subcellularLocation>
</comment>
<reference evidence="6" key="1">
    <citation type="submission" date="2018-08" db="EMBL/GenBank/DDBJ databases">
        <title>Draft genome sequence of azole-resistant Aspergillus thermomutatus (Neosartorya pseudofischeri) strain HMR AF 39, isolated from a human nasal aspirate.</title>
        <authorList>
            <person name="Parent-Michaud M."/>
            <person name="Dufresne P.J."/>
            <person name="Fournier E."/>
            <person name="Martineau C."/>
            <person name="Moreira S."/>
            <person name="Perkins V."/>
            <person name="De Repentigny L."/>
            <person name="Dufresne S.F."/>
        </authorList>
    </citation>
    <scope>NUCLEOTIDE SEQUENCE [LARGE SCALE GENOMIC DNA]</scope>
    <source>
        <strain evidence="6">HMR AF 39</strain>
    </source>
</reference>
<evidence type="ECO:0000256" key="3">
    <source>
        <dbReference type="ARBA" id="ARBA00005459"/>
    </source>
</evidence>
<evidence type="ECO:0000313" key="6">
    <source>
        <dbReference type="EMBL" id="RHZ64583.1"/>
    </source>
</evidence>
<proteinExistence type="inferred from homology"/>
<name>A0A397HTY4_ASPTH</name>
<dbReference type="GO" id="GO:0005737">
    <property type="term" value="C:cytoplasm"/>
    <property type="evidence" value="ECO:0007669"/>
    <property type="project" value="UniProtKB-SubCell"/>
</dbReference>
<evidence type="ECO:0000256" key="1">
    <source>
        <dbReference type="ARBA" id="ARBA00004123"/>
    </source>
</evidence>
<protein>
    <submittedName>
        <fullName evidence="6">Uncharacterized protein</fullName>
    </submittedName>
</protein>
<dbReference type="InterPro" id="IPR013900">
    <property type="entry name" value="RNR_inhibitor"/>
</dbReference>
<gene>
    <name evidence="6" type="ORF">CDV56_108091</name>
</gene>
<sequence>MSLAKNSNLDSKRRRFQPPITTFFSPVSDSNGTDAACTPHLSHNHYAAVTHSATPVLPARIQSSLLSVGMRVRKSIAEGYKTKGVKMFDAPTSTITLSTKQEHSTGRGCPTIRAELDPFCGLSKSGDYTIKPHSDPAYRLSHTGDHNVDIVTDDGDAFSLPPSSQESVYSANNSHKRSYVPDDVDEYASDFEHIMFATPDPVSGRTILCPSLKHQRRRFVALQNQAKSTVQQRTMEVDDFEEPLFLRRREEVDNDYVPGRIGGYEVEMGGA</sequence>
<comment type="caution">
    <text evidence="6">The sequence shown here is derived from an EMBL/GenBank/DDBJ whole genome shotgun (WGS) entry which is preliminary data.</text>
</comment>
<keyword evidence="7" id="KW-1185">Reference proteome</keyword>
<accession>A0A397HTY4</accession>
<dbReference type="Proteomes" id="UP000215305">
    <property type="component" value="Unassembled WGS sequence"/>
</dbReference>
<dbReference type="GO" id="GO:0005634">
    <property type="term" value="C:nucleus"/>
    <property type="evidence" value="ECO:0007669"/>
    <property type="project" value="UniProtKB-SubCell"/>
</dbReference>
<dbReference type="Pfam" id="PF08591">
    <property type="entry name" value="RNR_inhib"/>
    <property type="match status" value="1"/>
</dbReference>
<dbReference type="AlphaFoldDB" id="A0A397HTY4"/>
<dbReference type="GO" id="GO:0008104">
    <property type="term" value="P:intracellular protein localization"/>
    <property type="evidence" value="ECO:0007669"/>
    <property type="project" value="TreeGrafter"/>
</dbReference>
<dbReference type="EMBL" id="NKHU02000022">
    <property type="protein sequence ID" value="RHZ64583.1"/>
    <property type="molecule type" value="Genomic_DNA"/>
</dbReference>
<comment type="similarity">
    <text evidence="3">Belongs to the DIF1/spd1 family.</text>
</comment>
<evidence type="ECO:0000313" key="7">
    <source>
        <dbReference type="Proteomes" id="UP000215305"/>
    </source>
</evidence>
<dbReference type="OrthoDB" id="4072855at2759"/>
<dbReference type="PANTHER" id="PTHR28081">
    <property type="entry name" value="DAMAGE-REGULATED IMPORT FACILITATOR 1-RELATED"/>
    <property type="match status" value="1"/>
</dbReference>
<dbReference type="RefSeq" id="XP_026617553.1">
    <property type="nucleotide sequence ID" value="XM_026761710.1"/>
</dbReference>
<dbReference type="PANTHER" id="PTHR28081:SF1">
    <property type="entry name" value="DAMAGE-REGULATED IMPORT FACILITATOR 1"/>
    <property type="match status" value="1"/>
</dbReference>
<evidence type="ECO:0000256" key="4">
    <source>
        <dbReference type="ARBA" id="ARBA00022490"/>
    </source>
</evidence>
<keyword evidence="4" id="KW-0963">Cytoplasm</keyword>
<dbReference type="GO" id="GO:1990846">
    <property type="term" value="F:ribonucleoside-diphosphate reductase inhibitor activity"/>
    <property type="evidence" value="ECO:0007669"/>
    <property type="project" value="TreeGrafter"/>
</dbReference>
<evidence type="ECO:0000256" key="2">
    <source>
        <dbReference type="ARBA" id="ARBA00004496"/>
    </source>
</evidence>